<dbReference type="InterPro" id="IPR006964">
    <property type="entry name" value="NUDE_dom"/>
</dbReference>
<feature type="region of interest" description="Disordered" evidence="9">
    <location>
        <begin position="183"/>
        <end position="263"/>
    </location>
</feature>
<evidence type="ECO:0000256" key="1">
    <source>
        <dbReference type="ARBA" id="ARBA00004186"/>
    </source>
</evidence>
<name>A0A6F9DMH8_9ASCI</name>
<dbReference type="GO" id="GO:0005874">
    <property type="term" value="C:microtubule"/>
    <property type="evidence" value="ECO:0007669"/>
    <property type="project" value="UniProtKB-KW"/>
</dbReference>
<keyword evidence="6 8" id="KW-0175">Coiled coil</keyword>
<dbReference type="GO" id="GO:0051642">
    <property type="term" value="P:centrosome localization"/>
    <property type="evidence" value="ECO:0007669"/>
    <property type="project" value="TreeGrafter"/>
</dbReference>
<reference evidence="11" key="1">
    <citation type="submission" date="2020-04" db="EMBL/GenBank/DDBJ databases">
        <authorList>
            <person name="Neveu A P."/>
        </authorList>
    </citation>
    <scope>NUCLEOTIDE SEQUENCE</scope>
    <source>
        <tissue evidence="11">Whole embryo</tissue>
    </source>
</reference>
<dbReference type="GO" id="GO:0007020">
    <property type="term" value="P:microtubule nucleation"/>
    <property type="evidence" value="ECO:0007669"/>
    <property type="project" value="TreeGrafter"/>
</dbReference>
<feature type="compositionally biased region" description="Low complexity" evidence="9">
    <location>
        <begin position="203"/>
        <end position="214"/>
    </location>
</feature>
<dbReference type="Gene3D" id="6.10.250.1080">
    <property type="match status" value="1"/>
</dbReference>
<comment type="subcellular location">
    <subcellularLocation>
        <location evidence="2">Cytoplasm</location>
        <location evidence="2">Cytoskeleton</location>
        <location evidence="2">Microtubule organizing center</location>
        <location evidence="2">Centrosome</location>
    </subcellularLocation>
    <subcellularLocation>
        <location evidence="1">Cytoplasm</location>
        <location evidence="1">Cytoskeleton</location>
        <location evidence="1">Spindle</location>
    </subcellularLocation>
</comment>
<evidence type="ECO:0000313" key="11">
    <source>
        <dbReference type="EMBL" id="CAB3264240.1"/>
    </source>
</evidence>
<comment type="similarity">
    <text evidence="3">Belongs to the nudE family.</text>
</comment>
<gene>
    <name evidence="11" type="primary">Nde1</name>
</gene>
<feature type="domain" description="NUDE" evidence="10">
    <location>
        <begin position="137"/>
        <end position="319"/>
    </location>
</feature>
<proteinExistence type="evidence at transcript level"/>
<keyword evidence="7" id="KW-0206">Cytoskeleton</keyword>
<dbReference type="InterPro" id="IPR033494">
    <property type="entry name" value="NUDE"/>
</dbReference>
<dbReference type="EMBL" id="LR788378">
    <property type="protein sequence ID" value="CAB3264240.1"/>
    <property type="molecule type" value="mRNA"/>
</dbReference>
<accession>A0A6F9DMH8</accession>
<evidence type="ECO:0000256" key="3">
    <source>
        <dbReference type="ARBA" id="ARBA00007429"/>
    </source>
</evidence>
<dbReference type="PANTHER" id="PTHR10921">
    <property type="entry name" value="NUCLEAR DISTRIBUTION PROTEIN NUDE HOMOLOG 1"/>
    <property type="match status" value="1"/>
</dbReference>
<feature type="region of interest" description="Disordered" evidence="9">
    <location>
        <begin position="300"/>
        <end position="340"/>
    </location>
</feature>
<dbReference type="GO" id="GO:0008017">
    <property type="term" value="F:microtubule binding"/>
    <property type="evidence" value="ECO:0007669"/>
    <property type="project" value="InterPro"/>
</dbReference>
<evidence type="ECO:0000256" key="7">
    <source>
        <dbReference type="ARBA" id="ARBA00023212"/>
    </source>
</evidence>
<dbReference type="GO" id="GO:0005813">
    <property type="term" value="C:centrosome"/>
    <property type="evidence" value="ECO:0007669"/>
    <property type="project" value="UniProtKB-SubCell"/>
</dbReference>
<evidence type="ECO:0000256" key="5">
    <source>
        <dbReference type="ARBA" id="ARBA00022701"/>
    </source>
</evidence>
<evidence type="ECO:0000256" key="9">
    <source>
        <dbReference type="SAM" id="MobiDB-lite"/>
    </source>
</evidence>
<dbReference type="GO" id="GO:0007100">
    <property type="term" value="P:mitotic centrosome separation"/>
    <property type="evidence" value="ECO:0007669"/>
    <property type="project" value="TreeGrafter"/>
</dbReference>
<keyword evidence="4" id="KW-0963">Cytoplasm</keyword>
<dbReference type="GO" id="GO:0005819">
    <property type="term" value="C:spindle"/>
    <property type="evidence" value="ECO:0007669"/>
    <property type="project" value="UniProtKB-SubCell"/>
</dbReference>
<dbReference type="GO" id="GO:0047496">
    <property type="term" value="P:vesicle transport along microtubule"/>
    <property type="evidence" value="ECO:0007669"/>
    <property type="project" value="TreeGrafter"/>
</dbReference>
<dbReference type="GO" id="GO:0000776">
    <property type="term" value="C:kinetochore"/>
    <property type="evidence" value="ECO:0007669"/>
    <property type="project" value="TreeGrafter"/>
</dbReference>
<organism evidence="11">
    <name type="scientific">Phallusia mammillata</name>
    <dbReference type="NCBI Taxonomy" id="59560"/>
    <lineage>
        <taxon>Eukaryota</taxon>
        <taxon>Metazoa</taxon>
        <taxon>Chordata</taxon>
        <taxon>Tunicata</taxon>
        <taxon>Ascidiacea</taxon>
        <taxon>Phlebobranchia</taxon>
        <taxon>Ascidiidae</taxon>
        <taxon>Phallusia</taxon>
    </lineage>
</organism>
<evidence type="ECO:0000256" key="4">
    <source>
        <dbReference type="ARBA" id="ARBA00022490"/>
    </source>
</evidence>
<evidence type="ECO:0000259" key="10">
    <source>
        <dbReference type="Pfam" id="PF04880"/>
    </source>
</evidence>
<feature type="compositionally biased region" description="Polar residues" evidence="9">
    <location>
        <begin position="300"/>
        <end position="322"/>
    </location>
</feature>
<dbReference type="GO" id="GO:0005871">
    <property type="term" value="C:kinesin complex"/>
    <property type="evidence" value="ECO:0007669"/>
    <property type="project" value="TreeGrafter"/>
</dbReference>
<dbReference type="AlphaFoldDB" id="A0A6F9DMH8"/>
<dbReference type="GO" id="GO:0007059">
    <property type="term" value="P:chromosome segregation"/>
    <property type="evidence" value="ECO:0007669"/>
    <property type="project" value="TreeGrafter"/>
</dbReference>
<feature type="coiled-coil region" evidence="8">
    <location>
        <begin position="28"/>
        <end position="182"/>
    </location>
</feature>
<dbReference type="GO" id="GO:0000132">
    <property type="term" value="P:establishment of mitotic spindle orientation"/>
    <property type="evidence" value="ECO:0007669"/>
    <property type="project" value="TreeGrafter"/>
</dbReference>
<sequence length="340" mass="39116">MAMNDDDPVSFSSVEEELNYWKTNAKRYRELTDEVQQELQEFRECSEEFEKELEVQLEQNEKQMKELKQQNTSLTFEYETLKDRYEKQQEERYRQVSELQNEVAKLTATKQEMTKDIRELEQSNDDLERSNRNTIISLDDFEHRLNQALERNAFLESELDEKDSLATTVQRLRDEARDLHHELSVRQLKGSSNKPEAEADAANHPNPTPDTNHPQTPPVTPSTPTARTKKLFTNGHIPTVTPIKSTPESHRQKHITHNGLERTPLTPSARISALNIVGDLLRKVGALESKLASCRNFVQEQPTWTSKRSNSTKLSESSQGAKSEQHNSRPPATGNVKIRV</sequence>
<keyword evidence="5" id="KW-0493">Microtubule</keyword>
<evidence type="ECO:0000256" key="6">
    <source>
        <dbReference type="ARBA" id="ARBA00023054"/>
    </source>
</evidence>
<evidence type="ECO:0000256" key="2">
    <source>
        <dbReference type="ARBA" id="ARBA00004300"/>
    </source>
</evidence>
<evidence type="ECO:0000256" key="8">
    <source>
        <dbReference type="SAM" id="Coils"/>
    </source>
</evidence>
<dbReference type="GO" id="GO:0016477">
    <property type="term" value="P:cell migration"/>
    <property type="evidence" value="ECO:0007669"/>
    <property type="project" value="TreeGrafter"/>
</dbReference>
<dbReference type="PANTHER" id="PTHR10921:SF1">
    <property type="entry name" value="NUCLEAR DISTRIBUTION PROTEIN NUDE HOMOLOG"/>
    <property type="match status" value="1"/>
</dbReference>
<protein>
    <submittedName>
        <fullName evidence="11">Nuclear distribution protein nudE homolog 1</fullName>
    </submittedName>
</protein>
<dbReference type="Pfam" id="PF04880">
    <property type="entry name" value="NUDE_C"/>
    <property type="match status" value="1"/>
</dbReference>